<dbReference type="InterPro" id="IPR036627">
    <property type="entry name" value="CobW-likC_sf"/>
</dbReference>
<feature type="region of interest" description="Disordered" evidence="6">
    <location>
        <begin position="213"/>
        <end position="250"/>
    </location>
</feature>
<evidence type="ECO:0000256" key="3">
    <source>
        <dbReference type="ARBA" id="ARBA00023186"/>
    </source>
</evidence>
<keyword evidence="9" id="KW-1185">Reference proteome</keyword>
<dbReference type="InterPro" id="IPR003495">
    <property type="entry name" value="CobW/HypB/UreG_nucleotide-bd"/>
</dbReference>
<dbReference type="Gene3D" id="3.40.50.300">
    <property type="entry name" value="P-loop containing nucleotide triphosphate hydrolases"/>
    <property type="match status" value="1"/>
</dbReference>
<dbReference type="InterPro" id="IPR027417">
    <property type="entry name" value="P-loop_NTPase"/>
</dbReference>
<reference evidence="8 9" key="1">
    <citation type="journal article" date="2021" name="Genome Biol. Evol.">
        <title>Complete Genome Sequencing of a Novel Gloeobacter Species from a Waterfall Cave in Mexico.</title>
        <authorList>
            <person name="Saw J.H."/>
            <person name="Cardona T."/>
            <person name="Montejano G."/>
        </authorList>
    </citation>
    <scope>NUCLEOTIDE SEQUENCE [LARGE SCALE GENOMIC DNA]</scope>
    <source>
        <strain evidence="8">MG652769</strain>
    </source>
</reference>
<feature type="domain" description="CobW C-terminal" evidence="7">
    <location>
        <begin position="257"/>
        <end position="344"/>
    </location>
</feature>
<dbReference type="CDD" id="cd03112">
    <property type="entry name" value="CobW-like"/>
    <property type="match status" value="1"/>
</dbReference>
<protein>
    <submittedName>
        <fullName evidence="8">GTP-binding protein</fullName>
    </submittedName>
</protein>
<evidence type="ECO:0000313" key="8">
    <source>
        <dbReference type="EMBL" id="UFP95935.1"/>
    </source>
</evidence>
<evidence type="ECO:0000256" key="2">
    <source>
        <dbReference type="ARBA" id="ARBA00022801"/>
    </source>
</evidence>
<dbReference type="SUPFAM" id="SSF52540">
    <property type="entry name" value="P-loop containing nucleoside triphosphate hydrolases"/>
    <property type="match status" value="1"/>
</dbReference>
<dbReference type="SUPFAM" id="SSF90002">
    <property type="entry name" value="Hypothetical protein YjiA, C-terminal domain"/>
    <property type="match status" value="1"/>
</dbReference>
<dbReference type="Pfam" id="PF07683">
    <property type="entry name" value="CobW_C"/>
    <property type="match status" value="1"/>
</dbReference>
<organism evidence="8 9">
    <name type="scientific">Gloeobacter morelensis MG652769</name>
    <dbReference type="NCBI Taxonomy" id="2781736"/>
    <lineage>
        <taxon>Bacteria</taxon>
        <taxon>Bacillati</taxon>
        <taxon>Cyanobacteriota</taxon>
        <taxon>Cyanophyceae</taxon>
        <taxon>Gloeobacterales</taxon>
        <taxon>Gloeobacteraceae</taxon>
        <taxon>Gloeobacter</taxon>
        <taxon>Gloeobacter morelensis</taxon>
    </lineage>
</organism>
<evidence type="ECO:0000313" key="9">
    <source>
        <dbReference type="Proteomes" id="UP001054846"/>
    </source>
</evidence>
<gene>
    <name evidence="8" type="ORF">ISF26_06865</name>
</gene>
<evidence type="ECO:0000256" key="6">
    <source>
        <dbReference type="SAM" id="MobiDB-lite"/>
    </source>
</evidence>
<dbReference type="PANTHER" id="PTHR13748">
    <property type="entry name" value="COBW-RELATED"/>
    <property type="match status" value="1"/>
</dbReference>
<dbReference type="Proteomes" id="UP001054846">
    <property type="component" value="Chromosome"/>
</dbReference>
<dbReference type="PANTHER" id="PTHR13748:SF59">
    <property type="entry name" value="COBW C-TERMINAL DOMAIN-CONTAINING PROTEIN"/>
    <property type="match status" value="1"/>
</dbReference>
<evidence type="ECO:0000256" key="5">
    <source>
        <dbReference type="ARBA" id="ARBA00049117"/>
    </source>
</evidence>
<accession>A0ABY3PQP8</accession>
<dbReference type="Pfam" id="PF02492">
    <property type="entry name" value="cobW"/>
    <property type="match status" value="1"/>
</dbReference>
<keyword evidence="3" id="KW-0143">Chaperone</keyword>
<feature type="compositionally biased region" description="Basic and acidic residues" evidence="6">
    <location>
        <begin position="214"/>
        <end position="244"/>
    </location>
</feature>
<comment type="similarity">
    <text evidence="4">Belongs to the SIMIBI class G3E GTPase family. ZNG1 subfamily.</text>
</comment>
<sequence length="345" mass="38779">MQIQERGLPVTVITGFLGSGKTTLVNHILRNNQGIKTAVIVNEFGDIGIDSELIVSTEEDMVELENGCICCTVRDDLVQATLRILERDHKVDYLVVETTGLADPLPVAMTFLGPELRNVTRLDGIIGVVDAENFAPTLFNSETAANQIAYSDIILLNKTDCVEHEALERLEGQIRELKEDGPILRTEYGRVDLRMILDVGVFKLEEQFAEAETEEHGHVHGPDCGHDHDEHDHGHSHDHHEHDHDHHHHNHIEAEGFTSISLVSERPLAAKQFEQFLKDLPEGVFRGKGILWLAESPEKVIFHLVGSRIRIDRETWDGARKNQAVFIGKDFDREALKARWSACLA</sequence>
<dbReference type="InterPro" id="IPR051316">
    <property type="entry name" value="Zinc-reg_GTPase_activator"/>
</dbReference>
<dbReference type="SMART" id="SM00833">
    <property type="entry name" value="CobW_C"/>
    <property type="match status" value="1"/>
</dbReference>
<evidence type="ECO:0000256" key="4">
    <source>
        <dbReference type="ARBA" id="ARBA00034320"/>
    </source>
</evidence>
<keyword evidence="1" id="KW-0547">Nucleotide-binding</keyword>
<dbReference type="Gene3D" id="3.30.1220.10">
    <property type="entry name" value="CobW-like, C-terminal domain"/>
    <property type="match status" value="1"/>
</dbReference>
<name>A0ABY3PQP8_9CYAN</name>
<comment type="catalytic activity">
    <reaction evidence="5">
        <text>GTP + H2O = GDP + phosphate + H(+)</text>
        <dbReference type="Rhea" id="RHEA:19669"/>
        <dbReference type="ChEBI" id="CHEBI:15377"/>
        <dbReference type="ChEBI" id="CHEBI:15378"/>
        <dbReference type="ChEBI" id="CHEBI:37565"/>
        <dbReference type="ChEBI" id="CHEBI:43474"/>
        <dbReference type="ChEBI" id="CHEBI:58189"/>
    </reaction>
    <physiologicalReaction direction="left-to-right" evidence="5">
        <dbReference type="Rhea" id="RHEA:19670"/>
    </physiologicalReaction>
</comment>
<evidence type="ECO:0000256" key="1">
    <source>
        <dbReference type="ARBA" id="ARBA00022741"/>
    </source>
</evidence>
<evidence type="ECO:0000259" key="7">
    <source>
        <dbReference type="SMART" id="SM00833"/>
    </source>
</evidence>
<dbReference type="RefSeq" id="WP_230843170.1">
    <property type="nucleotide sequence ID" value="NZ_CP063845.1"/>
</dbReference>
<dbReference type="EMBL" id="CP063845">
    <property type="protein sequence ID" value="UFP95935.1"/>
    <property type="molecule type" value="Genomic_DNA"/>
</dbReference>
<keyword evidence="2" id="KW-0378">Hydrolase</keyword>
<proteinExistence type="inferred from homology"/>
<dbReference type="InterPro" id="IPR011629">
    <property type="entry name" value="CobW-like_C"/>
</dbReference>